<gene>
    <name evidence="1" type="ORF">CNEO2_290045</name>
</gene>
<protein>
    <submittedName>
        <fullName evidence="1">Uncharacterized protein</fullName>
    </submittedName>
</protein>
<proteinExistence type="predicted"/>
<organism evidence="1 2">
    <name type="scientific">Clostridium neonatale</name>
    <dbReference type="NCBI Taxonomy" id="137838"/>
    <lineage>
        <taxon>Bacteria</taxon>
        <taxon>Bacillati</taxon>
        <taxon>Bacillota</taxon>
        <taxon>Clostridia</taxon>
        <taxon>Eubacteriales</taxon>
        <taxon>Clostridiaceae</taxon>
        <taxon>Clostridium</taxon>
    </lineage>
</organism>
<reference evidence="1" key="1">
    <citation type="submission" date="2022-10" db="EMBL/GenBank/DDBJ databases">
        <authorList>
            <person name="Aires J."/>
            <person name="Mesa V."/>
        </authorList>
    </citation>
    <scope>NUCLEOTIDE SEQUENCE</scope>
    <source>
        <strain evidence="1">Clostridium neonatale JD116</strain>
    </source>
</reference>
<dbReference type="AlphaFoldDB" id="A0AAD1YFK8"/>
<dbReference type="EMBL" id="CAMTCP010000221">
    <property type="protein sequence ID" value="CAI3591496.1"/>
    <property type="molecule type" value="Genomic_DNA"/>
</dbReference>
<dbReference type="Proteomes" id="UP001189143">
    <property type="component" value="Unassembled WGS sequence"/>
</dbReference>
<sequence length="66" mass="7943">MFDVRLRIISQRKNKQNVRSIAYTLYKIIYILSFLSQTKNITGNEISSYIRYLIFNLHKLLYILEA</sequence>
<accession>A0AAD1YFK8</accession>
<evidence type="ECO:0000313" key="2">
    <source>
        <dbReference type="Proteomes" id="UP001189143"/>
    </source>
</evidence>
<comment type="caution">
    <text evidence="1">The sequence shown here is derived from an EMBL/GenBank/DDBJ whole genome shotgun (WGS) entry which is preliminary data.</text>
</comment>
<name>A0AAD1YFK8_9CLOT</name>
<evidence type="ECO:0000313" key="1">
    <source>
        <dbReference type="EMBL" id="CAI3591496.1"/>
    </source>
</evidence>